<dbReference type="InterPro" id="IPR039060">
    <property type="entry name" value="Antitox_HigA"/>
</dbReference>
<accession>A0A1U7N7Y5</accession>
<dbReference type="Proteomes" id="UP000186657">
    <property type="component" value="Unassembled WGS sequence"/>
</dbReference>
<dbReference type="InterPro" id="IPR010982">
    <property type="entry name" value="Lambda_DNA-bd_dom_sf"/>
</dbReference>
<dbReference type="GO" id="GO:0001046">
    <property type="term" value="F:core promoter sequence-specific DNA binding"/>
    <property type="evidence" value="ECO:0007669"/>
    <property type="project" value="TreeGrafter"/>
</dbReference>
<name>A0A1U7N7Y5_9CYAN</name>
<evidence type="ECO:0000313" key="1">
    <source>
        <dbReference type="EMBL" id="OLT62063.1"/>
    </source>
</evidence>
<dbReference type="RefSeq" id="WP_081431356.1">
    <property type="nucleotide sequence ID" value="NZ_MKZS01000001.1"/>
</dbReference>
<reference evidence="1 2" key="1">
    <citation type="submission" date="2016-10" db="EMBL/GenBank/DDBJ databases">
        <title>Comparative genomics uncovers the prolific and rare metabolic potential of the cyanobacterial genus Moorea.</title>
        <authorList>
            <person name="Leao T."/>
            <person name="Castelao G."/>
            <person name="Korobeynikov A."/>
            <person name="Monroe E.A."/>
            <person name="Podell S."/>
            <person name="Glukhov E."/>
            <person name="Allen E."/>
            <person name="Gerwick W.H."/>
            <person name="Gerwick L."/>
        </authorList>
    </citation>
    <scope>NUCLEOTIDE SEQUENCE [LARGE SCALE GENOMIC DNA]</scope>
    <source>
        <strain evidence="1 2">PNG5-198</strain>
    </source>
</reference>
<dbReference type="GO" id="GO:0006355">
    <property type="term" value="P:regulation of DNA-templated transcription"/>
    <property type="evidence" value="ECO:0007669"/>
    <property type="project" value="InterPro"/>
</dbReference>
<sequence length="133" mass="15581">MTLTFNQKPYKKLLVKYQPKMIKTEEENEKALAFVEELMHRPKRTPEEDEIYELLITLIEKFEQDYYSPGIRSEPQSMLLFLMDQKDIKPADLVGIIGSKKTVDDIVNGKREISKYQAKTLGVFFQVDPSLFM</sequence>
<dbReference type="PANTHER" id="PTHR40455">
    <property type="entry name" value="ANTITOXIN HIGA"/>
    <property type="match status" value="1"/>
</dbReference>
<dbReference type="EMBL" id="MKZS01000001">
    <property type="protein sequence ID" value="OLT62063.1"/>
    <property type="molecule type" value="Genomic_DNA"/>
</dbReference>
<dbReference type="Gene3D" id="1.10.260.40">
    <property type="entry name" value="lambda repressor-like DNA-binding domains"/>
    <property type="match status" value="1"/>
</dbReference>
<dbReference type="AlphaFoldDB" id="A0A1U7N7Y5"/>
<proteinExistence type="predicted"/>
<gene>
    <name evidence="1" type="ORF">BJP37_26565</name>
</gene>
<organism evidence="1 2">
    <name type="scientific">Moorena bouillonii PNG</name>
    <dbReference type="NCBI Taxonomy" id="568701"/>
    <lineage>
        <taxon>Bacteria</taxon>
        <taxon>Bacillati</taxon>
        <taxon>Cyanobacteriota</taxon>
        <taxon>Cyanophyceae</taxon>
        <taxon>Coleofasciculales</taxon>
        <taxon>Coleofasciculaceae</taxon>
        <taxon>Moorena</taxon>
    </lineage>
</organism>
<dbReference type="PANTHER" id="PTHR40455:SF1">
    <property type="entry name" value="ANTITOXIN HIGA"/>
    <property type="match status" value="1"/>
</dbReference>
<evidence type="ECO:0000313" key="2">
    <source>
        <dbReference type="Proteomes" id="UP000186657"/>
    </source>
</evidence>
<protein>
    <submittedName>
        <fullName evidence="1">Transcriptional regulator</fullName>
    </submittedName>
</protein>
<keyword evidence="2" id="KW-1185">Reference proteome</keyword>
<comment type="caution">
    <text evidence="1">The sequence shown here is derived from an EMBL/GenBank/DDBJ whole genome shotgun (WGS) entry which is preliminary data.</text>
</comment>